<dbReference type="GO" id="GO:0016679">
    <property type="term" value="F:oxidoreductase activity, acting on diphenols and related substances as donors"/>
    <property type="evidence" value="ECO:0007669"/>
    <property type="project" value="TreeGrafter"/>
</dbReference>
<keyword evidence="7" id="KW-0285">Flavoprotein</keyword>
<dbReference type="RefSeq" id="WP_013639870.1">
    <property type="nucleotide sequence ID" value="NC_015186.1"/>
</dbReference>
<evidence type="ECO:0000256" key="6">
    <source>
        <dbReference type="ARBA" id="ARBA00023136"/>
    </source>
</evidence>
<dbReference type="Proteomes" id="UP000007100">
    <property type="component" value="Chromosome"/>
</dbReference>
<keyword evidence="7" id="KW-0997">Cell inner membrane</keyword>
<dbReference type="HAMAP" id="MF_01207">
    <property type="entry name" value="MsrQ"/>
    <property type="match status" value="1"/>
</dbReference>
<keyword evidence="6 7" id="KW-0472">Membrane</keyword>
<feature type="transmembrane region" description="Helical" evidence="7">
    <location>
        <begin position="265"/>
        <end position="284"/>
    </location>
</feature>
<keyword evidence="3 7" id="KW-0812">Transmembrane</keyword>
<comment type="subcellular location">
    <subcellularLocation>
        <location evidence="7">Cell inner membrane</location>
        <topology evidence="7">Multi-pass membrane protein</topology>
    </subcellularLocation>
    <subcellularLocation>
        <location evidence="1">Membrane</location>
        <topology evidence="1">Multi-pass membrane protein</topology>
    </subcellularLocation>
</comment>
<dbReference type="InterPro" id="IPR022837">
    <property type="entry name" value="MsrQ-like"/>
</dbReference>
<dbReference type="InterPro" id="IPR013130">
    <property type="entry name" value="Fe3_Rdtase_TM_dom"/>
</dbReference>
<reference evidence="8 9" key="1">
    <citation type="submission" date="2010-12" db="EMBL/GenBank/DDBJ databases">
        <title>Whole genome sequence of Acidiphilium multivorum AIU301.</title>
        <authorList>
            <person name="Narita-Yamada S."/>
            <person name="Nakamura S."/>
            <person name="Ito N."/>
            <person name="Takarada H."/>
            <person name="Katano Y."/>
            <person name="Nakazawa H."/>
            <person name="Hosoyama A."/>
            <person name="Yamada R."/>
            <person name="Fujita N."/>
        </authorList>
    </citation>
    <scope>NUCLEOTIDE SEQUENCE [LARGE SCALE GENOMIC DNA]</scope>
    <source>
        <strain evidence="9">DSM 11245 / JCM 8867 / AIU301</strain>
    </source>
</reference>
<evidence type="ECO:0000256" key="3">
    <source>
        <dbReference type="ARBA" id="ARBA00022692"/>
    </source>
</evidence>
<dbReference type="GO" id="GO:0009055">
    <property type="term" value="F:electron transfer activity"/>
    <property type="evidence" value="ECO:0007669"/>
    <property type="project" value="UniProtKB-UniRule"/>
</dbReference>
<name>F0IXS2_ACIMA</name>
<dbReference type="GO" id="GO:0020037">
    <property type="term" value="F:heme binding"/>
    <property type="evidence" value="ECO:0007669"/>
    <property type="project" value="UniProtKB-UniRule"/>
</dbReference>
<evidence type="ECO:0000313" key="8">
    <source>
        <dbReference type="EMBL" id="BAJ80582.1"/>
    </source>
</evidence>
<dbReference type="GO" id="GO:0010181">
    <property type="term" value="F:FMN binding"/>
    <property type="evidence" value="ECO:0007669"/>
    <property type="project" value="UniProtKB-UniRule"/>
</dbReference>
<feature type="transmembrane region" description="Helical" evidence="7">
    <location>
        <begin position="72"/>
        <end position="92"/>
    </location>
</feature>
<feature type="transmembrane region" description="Helical" evidence="7">
    <location>
        <begin position="133"/>
        <end position="155"/>
    </location>
</feature>
<sequence length="294" mass="32193">MPNAAPQAEVRVRPKRQARVFGAPWRTPAGRFSWLKTIALALCTAPAAYMLWERQTGHLGGRPTHELMLQTGFWAIRFLLLGLAITPARAVFDWMRLAMLRRMLGLAAAFYTFAHVILYAADEGYAIGFVLNQMFTVFYLILGTIATIGLVALAATSTDAAMARLGRRWKALHRLVYPIAALSIWHFFLTQKIDVSAAMVPFGLFVWLMLWRLAPPGFRRSLAGILVLALGAVAITAGGEAGWYALNSGIDPWRVLDANLSTARISPAAFVAADLALLAVLVAARRLQRHAAPG</sequence>
<dbReference type="OrthoDB" id="9788328at2"/>
<dbReference type="PANTHER" id="PTHR36964:SF1">
    <property type="entry name" value="PROTEIN-METHIONINE-SULFOXIDE REDUCTASE HEME-BINDING SUBUNIT MSRQ"/>
    <property type="match status" value="1"/>
</dbReference>
<proteinExistence type="inferred from homology"/>
<feature type="transmembrane region" description="Helical" evidence="7">
    <location>
        <begin position="225"/>
        <end position="245"/>
    </location>
</feature>
<keyword evidence="5 7" id="KW-0408">Iron</keyword>
<keyword evidence="7" id="KW-0349">Heme</keyword>
<dbReference type="GO" id="GO:0005886">
    <property type="term" value="C:plasma membrane"/>
    <property type="evidence" value="ECO:0007669"/>
    <property type="project" value="UniProtKB-SubCell"/>
</dbReference>
<evidence type="ECO:0000256" key="4">
    <source>
        <dbReference type="ARBA" id="ARBA00022989"/>
    </source>
</evidence>
<dbReference type="PANTHER" id="PTHR36964">
    <property type="entry name" value="PROTEIN-METHIONINE-SULFOXIDE REDUCTASE HEME-BINDING SUBUNIT MSRQ"/>
    <property type="match status" value="1"/>
</dbReference>
<feature type="transmembrane region" description="Helical" evidence="7">
    <location>
        <begin position="195"/>
        <end position="213"/>
    </location>
</feature>
<evidence type="ECO:0000256" key="2">
    <source>
        <dbReference type="ARBA" id="ARBA00022448"/>
    </source>
</evidence>
<keyword evidence="4 7" id="KW-1133">Transmembrane helix</keyword>
<dbReference type="HOGENOM" id="CLU_929883_0_0_5"/>
<keyword evidence="7" id="KW-0249">Electron transport</keyword>
<organism evidence="8 9">
    <name type="scientific">Acidiphilium multivorum (strain DSM 11245 / JCM 8867 / NBRC 100883 / AIU 301)</name>
    <dbReference type="NCBI Taxonomy" id="926570"/>
    <lineage>
        <taxon>Bacteria</taxon>
        <taxon>Pseudomonadati</taxon>
        <taxon>Pseudomonadota</taxon>
        <taxon>Alphaproteobacteria</taxon>
        <taxon>Acetobacterales</taxon>
        <taxon>Acidocellaceae</taxon>
        <taxon>Acidiphilium</taxon>
    </lineage>
</organism>
<feature type="transmembrane region" description="Helical" evidence="7">
    <location>
        <begin position="104"/>
        <end position="121"/>
    </location>
</feature>
<protein>
    <recommendedName>
        <fullName evidence="7">Protein-methionine-sulfoxide reductase heme-binding subunit MsrQ</fullName>
    </recommendedName>
    <alternativeName>
        <fullName evidence="7">Flavocytochrome MsrQ</fullName>
    </alternativeName>
</protein>
<dbReference type="KEGG" id="amv:ACMV_12350"/>
<comment type="cofactor">
    <cofactor evidence="7">
        <name>FMN</name>
        <dbReference type="ChEBI" id="CHEBI:58210"/>
    </cofactor>
    <text evidence="7">Binds 1 FMN per subunit.</text>
</comment>
<accession>F0IXS2</accession>
<comment type="subunit">
    <text evidence="7">Heterodimer of a catalytic subunit (MsrP) and a heme-binding subunit (MsrQ).</text>
</comment>
<feature type="transmembrane region" description="Helical" evidence="7">
    <location>
        <begin position="171"/>
        <end position="189"/>
    </location>
</feature>
<evidence type="ECO:0000256" key="1">
    <source>
        <dbReference type="ARBA" id="ARBA00004141"/>
    </source>
</evidence>
<gene>
    <name evidence="7" type="primary">msrQ</name>
    <name evidence="8" type="ordered locus">ACMV_12350</name>
</gene>
<keyword evidence="9" id="KW-1185">Reference proteome</keyword>
<comment type="caution">
    <text evidence="7">Lacks conserved residue(s) required for the propagation of feature annotation.</text>
</comment>
<dbReference type="AlphaFoldDB" id="F0IXS2"/>
<keyword evidence="7" id="KW-0479">Metal-binding</keyword>
<dbReference type="GO" id="GO:0030091">
    <property type="term" value="P:protein repair"/>
    <property type="evidence" value="ECO:0007669"/>
    <property type="project" value="UniProtKB-UniRule"/>
</dbReference>
<comment type="similarity">
    <text evidence="7">Belongs to the MsrQ family.</text>
</comment>
<dbReference type="Pfam" id="PF01794">
    <property type="entry name" value="Ferric_reduct"/>
    <property type="match status" value="1"/>
</dbReference>
<evidence type="ECO:0000256" key="7">
    <source>
        <dbReference type="HAMAP-Rule" id="MF_01207"/>
    </source>
</evidence>
<evidence type="ECO:0000313" key="9">
    <source>
        <dbReference type="Proteomes" id="UP000007100"/>
    </source>
</evidence>
<keyword evidence="2 7" id="KW-0813">Transport</keyword>
<evidence type="ECO:0000256" key="5">
    <source>
        <dbReference type="ARBA" id="ARBA00023004"/>
    </source>
</evidence>
<comment type="cofactor">
    <cofactor evidence="7">
        <name>heme b</name>
        <dbReference type="ChEBI" id="CHEBI:60344"/>
    </cofactor>
    <text evidence="7">Binds 1 heme b (iron(II)-protoporphyrin IX) group per subunit.</text>
</comment>
<dbReference type="GO" id="GO:0046872">
    <property type="term" value="F:metal ion binding"/>
    <property type="evidence" value="ECO:0007669"/>
    <property type="project" value="UniProtKB-KW"/>
</dbReference>
<keyword evidence="7" id="KW-0288">FMN</keyword>
<comment type="function">
    <text evidence="7">Part of the MsrPQ system that repairs oxidized periplasmic proteins containing methionine sulfoxide residues (Met-O), using respiratory chain electrons. Thus protects these proteins from oxidative-stress damage caused by reactive species of oxygen and chlorine generated by the host defense mechanisms. MsrPQ is essential for the maintenance of envelope integrity under bleach stress, rescuing a wide series of structurally unrelated periplasmic proteins from methionine oxidation. MsrQ provides electrons for reduction to the reductase catalytic subunit MsrP, using the quinone pool of the respiratory chain.</text>
</comment>
<dbReference type="EMBL" id="AP012035">
    <property type="protein sequence ID" value="BAJ80582.1"/>
    <property type="molecule type" value="Genomic_DNA"/>
</dbReference>
<keyword evidence="7" id="KW-1003">Cell membrane</keyword>
<feature type="transmembrane region" description="Helical" evidence="7">
    <location>
        <begin position="34"/>
        <end position="52"/>
    </location>
</feature>